<protein>
    <submittedName>
        <fullName evidence="4">Patatin</fullName>
    </submittedName>
</protein>
<keyword evidence="1" id="KW-0443">Lipid metabolism</keyword>
<gene>
    <name evidence="4" type="ORF">CAB88_31305</name>
</gene>
<dbReference type="GeneID" id="67470356"/>
<accession>A0A1W6WY32</accession>
<dbReference type="InterPro" id="IPR002641">
    <property type="entry name" value="PNPLA_dom"/>
</dbReference>
<evidence type="ECO:0000256" key="2">
    <source>
        <dbReference type="PROSITE-ProRule" id="PRU01161"/>
    </source>
</evidence>
<keyword evidence="5" id="KW-1185">Reference proteome</keyword>
<dbReference type="Proteomes" id="UP000194143">
    <property type="component" value="Plasmid poh1"/>
</dbReference>
<evidence type="ECO:0000259" key="3">
    <source>
        <dbReference type="PROSITE" id="PS51635"/>
    </source>
</evidence>
<comment type="caution">
    <text evidence="2">Lacks conserved residue(s) required for the propagation of feature annotation.</text>
</comment>
<feature type="short sequence motif" description="DGA/G" evidence="2">
    <location>
        <begin position="86"/>
        <end position="88"/>
    </location>
</feature>
<reference evidence="4 5" key="1">
    <citation type="submission" date="2017-04" db="EMBL/GenBank/DDBJ databases">
        <title>Complete Genome Sequence of Bacillus thuringiensis type Strain ATCC 10792.</title>
        <authorList>
            <person name="Oh D.-H."/>
            <person name="Park B.-J."/>
            <person name="Shuai W."/>
            <person name="Chelliah R."/>
        </authorList>
    </citation>
    <scope>NUCLEOTIDE SEQUENCE [LARGE SCALE GENOMIC DNA]</scope>
    <source>
        <strain evidence="4 5">ATCC 10792</strain>
        <plasmid evidence="4 5">poh1</plasmid>
    </source>
</reference>
<dbReference type="Gene3D" id="3.40.1090.10">
    <property type="entry name" value="Cytosolic phospholipase A2 catalytic domain"/>
    <property type="match status" value="1"/>
</dbReference>
<evidence type="ECO:0000313" key="4">
    <source>
        <dbReference type="EMBL" id="ARP61485.1"/>
    </source>
</evidence>
<dbReference type="Pfam" id="PF01734">
    <property type="entry name" value="Patatin"/>
    <property type="match status" value="1"/>
</dbReference>
<name>A0A1W6WY32_BACTU</name>
<proteinExistence type="predicted"/>
<dbReference type="InterPro" id="IPR016035">
    <property type="entry name" value="Acyl_Trfase/lysoPLipase"/>
</dbReference>
<organism evidence="4 5">
    <name type="scientific">Bacillus thuringiensis</name>
    <dbReference type="NCBI Taxonomy" id="1428"/>
    <lineage>
        <taxon>Bacteria</taxon>
        <taxon>Bacillati</taxon>
        <taxon>Bacillota</taxon>
        <taxon>Bacilli</taxon>
        <taxon>Bacillales</taxon>
        <taxon>Bacillaceae</taxon>
        <taxon>Bacillus</taxon>
        <taxon>Bacillus cereus group</taxon>
    </lineage>
</organism>
<evidence type="ECO:0000256" key="1">
    <source>
        <dbReference type="ARBA" id="ARBA00023098"/>
    </source>
</evidence>
<dbReference type="AlphaFoldDB" id="A0A1W6WY32"/>
<dbReference type="SUPFAM" id="SSF52151">
    <property type="entry name" value="FabD/lysophospholipase-like"/>
    <property type="match status" value="1"/>
</dbReference>
<keyword evidence="4" id="KW-0614">Plasmid</keyword>
<dbReference type="PANTHER" id="PTHR24138">
    <property type="entry name" value="INTRACELLLAR PHOSPHOLIPASE A FAMILY"/>
    <property type="match status" value="1"/>
</dbReference>
<dbReference type="InterPro" id="IPR047156">
    <property type="entry name" value="Teg/CotR/CapV-like"/>
</dbReference>
<geneLocation type="plasmid" evidence="4 5">
    <name>poh1</name>
</geneLocation>
<feature type="domain" description="PNPLA" evidence="3">
    <location>
        <begin position="1"/>
        <end position="99"/>
    </location>
</feature>
<dbReference type="PROSITE" id="PS51635">
    <property type="entry name" value="PNPLA"/>
    <property type="match status" value="1"/>
</dbReference>
<dbReference type="PANTHER" id="PTHR24138:SF10">
    <property type="entry name" value="PHOSPHOLIPASE A2"/>
    <property type="match status" value="1"/>
</dbReference>
<dbReference type="EMBL" id="CP021062">
    <property type="protein sequence ID" value="ARP61485.1"/>
    <property type="molecule type" value="Genomic_DNA"/>
</dbReference>
<sequence length="125" mass="13680">MVHHILQIIVCLLFLNKFLHLKEVNIMVCIPSIVHQKASPKVYKTPHHPHFIKGGNIEIWKIALATSAAPTYLSAAVIDDNECKIDGGLWANNPVLVAIAEAVKLGYSLEQIKVLSIGTGTSLSF</sequence>
<dbReference type="RefSeq" id="WP_003275052.1">
    <property type="nucleotide sequence ID" value="NZ_CP021062.1"/>
</dbReference>
<dbReference type="GO" id="GO:0006629">
    <property type="term" value="P:lipid metabolic process"/>
    <property type="evidence" value="ECO:0007669"/>
    <property type="project" value="UniProtKB-KW"/>
</dbReference>
<evidence type="ECO:0000313" key="5">
    <source>
        <dbReference type="Proteomes" id="UP000194143"/>
    </source>
</evidence>